<reference evidence="10" key="1">
    <citation type="journal article" date="2019" name="Int. J. Syst. Evol. Microbiol.">
        <title>The Global Catalogue of Microorganisms (GCM) 10K type strain sequencing project: providing services to taxonomists for standard genome sequencing and annotation.</title>
        <authorList>
            <consortium name="The Broad Institute Genomics Platform"/>
            <consortium name="The Broad Institute Genome Sequencing Center for Infectious Disease"/>
            <person name="Wu L."/>
            <person name="Ma J."/>
        </authorList>
    </citation>
    <scope>NUCLEOTIDE SEQUENCE [LARGE SCALE GENOMIC DNA]</scope>
    <source>
        <strain evidence="10">CGMCC 1.15475</strain>
    </source>
</reference>
<dbReference type="GO" id="GO:0016740">
    <property type="term" value="F:transferase activity"/>
    <property type="evidence" value="ECO:0007669"/>
    <property type="project" value="UniProtKB-KW"/>
</dbReference>
<keyword evidence="9" id="KW-0808">Transferase</keyword>
<evidence type="ECO:0000259" key="8">
    <source>
        <dbReference type="Pfam" id="PF00884"/>
    </source>
</evidence>
<dbReference type="Proteomes" id="UP001597273">
    <property type="component" value="Unassembled WGS sequence"/>
</dbReference>
<feature type="transmembrane region" description="Helical" evidence="7">
    <location>
        <begin position="126"/>
        <end position="146"/>
    </location>
</feature>
<evidence type="ECO:0000256" key="1">
    <source>
        <dbReference type="ARBA" id="ARBA00004651"/>
    </source>
</evidence>
<feature type="transmembrane region" description="Helical" evidence="7">
    <location>
        <begin position="47"/>
        <end position="67"/>
    </location>
</feature>
<dbReference type="EMBL" id="JBHUFW010000004">
    <property type="protein sequence ID" value="MFD1861929.1"/>
    <property type="molecule type" value="Genomic_DNA"/>
</dbReference>
<accession>A0ABW4QED2</accession>
<sequence length="618" mass="70575">MKILFRFRGVLAILAALVYFYFLIGGIETFLNNDPGQTAAWKEEKPNAFFFNVMITFSIFLLFLGLFNRFLISFLLTNGVAWFLAVMSYFKFSFLGEYLYPWDMMLYDNVLNLLPNLIKEVDFGKVLLYFFGAIALVAALAAFIRIKKPKRLIRLNIWMRLVLIIVAAGFLSLFIFYRSIPNVETSLKDAGVTNITFDQNRNYKTNGFFVTFLLNMQSAIVLPPSGYNEKNINEIIENLESRPVPAGSSLTEKPNVIVIMSESFWDPTTIPSLEFAEDPMPTVRQHQNGSILTSTFGGGTSNVEFEALTGFTNMFLPPGSVPYQQYIKHELPALPRYLDGLGYHTTAVHPYPKWFWNREEVYRHIGFEEFIDIDGFNDPLYKGPFVSDEQVTRTLIEQIERTEEPLFAYAITMQNHTSYNSNKYPEFTVETNTPPEVDPVFNLLLRSFTQGIADADAAFKALTDHFEASEEPTLIVFFGDHLPALGHDYKMFKQAGFVPKGPGEENWELEDFKDMHTTPLAVWSNYGADIPELGTISPSFLAPAIFDLAGIEKPLYYSLLENFQKEMPGYTSKVKIDAEGELYKVTPDSVEDVKRVYELIQYDLLFGKQYSKEKLFGQ</sequence>
<keyword evidence="5 7" id="KW-1133">Transmembrane helix</keyword>
<comment type="pathway">
    <text evidence="2">Cell wall biogenesis; lipoteichoic acid biosynthesis.</text>
</comment>
<dbReference type="InterPro" id="IPR000917">
    <property type="entry name" value="Sulfatase_N"/>
</dbReference>
<comment type="caution">
    <text evidence="9">The sequence shown here is derived from an EMBL/GenBank/DDBJ whole genome shotgun (WGS) entry which is preliminary data.</text>
</comment>
<keyword evidence="3" id="KW-1003">Cell membrane</keyword>
<dbReference type="CDD" id="cd16015">
    <property type="entry name" value="LTA_synthase"/>
    <property type="match status" value="1"/>
</dbReference>
<evidence type="ECO:0000256" key="3">
    <source>
        <dbReference type="ARBA" id="ARBA00022475"/>
    </source>
</evidence>
<evidence type="ECO:0000313" key="10">
    <source>
        <dbReference type="Proteomes" id="UP001597273"/>
    </source>
</evidence>
<dbReference type="PANTHER" id="PTHR47371:SF3">
    <property type="entry name" value="PHOSPHOGLYCEROL TRANSFERASE I"/>
    <property type="match status" value="1"/>
</dbReference>
<evidence type="ECO:0000313" key="9">
    <source>
        <dbReference type="EMBL" id="MFD1861929.1"/>
    </source>
</evidence>
<proteinExistence type="predicted"/>
<dbReference type="RefSeq" id="WP_204891013.1">
    <property type="nucleotide sequence ID" value="NZ_JBHUFW010000004.1"/>
</dbReference>
<feature type="transmembrane region" description="Helical" evidence="7">
    <location>
        <begin position="79"/>
        <end position="100"/>
    </location>
</feature>
<dbReference type="SUPFAM" id="SSF53649">
    <property type="entry name" value="Alkaline phosphatase-like"/>
    <property type="match status" value="1"/>
</dbReference>
<dbReference type="InterPro" id="IPR050448">
    <property type="entry name" value="OpgB/LTA_synthase_biosynth"/>
</dbReference>
<dbReference type="EC" id="2.7.8.-" evidence="9"/>
<gene>
    <name evidence="9" type="ORF">ACFSDB_03260</name>
</gene>
<evidence type="ECO:0000256" key="6">
    <source>
        <dbReference type="ARBA" id="ARBA00023136"/>
    </source>
</evidence>
<organism evidence="9 10">
    <name type="scientific">Planococcus chinensis</name>
    <dbReference type="NCBI Taxonomy" id="272917"/>
    <lineage>
        <taxon>Bacteria</taxon>
        <taxon>Bacillati</taxon>
        <taxon>Bacillota</taxon>
        <taxon>Bacilli</taxon>
        <taxon>Bacillales</taxon>
        <taxon>Caryophanaceae</taxon>
        <taxon>Planococcus</taxon>
    </lineage>
</organism>
<dbReference type="Gene3D" id="3.40.720.10">
    <property type="entry name" value="Alkaline Phosphatase, subunit A"/>
    <property type="match status" value="1"/>
</dbReference>
<evidence type="ECO:0000256" key="2">
    <source>
        <dbReference type="ARBA" id="ARBA00004936"/>
    </source>
</evidence>
<feature type="transmembrane region" description="Helical" evidence="7">
    <location>
        <begin position="7"/>
        <end position="27"/>
    </location>
</feature>
<evidence type="ECO:0000256" key="4">
    <source>
        <dbReference type="ARBA" id="ARBA00022692"/>
    </source>
</evidence>
<keyword evidence="10" id="KW-1185">Reference proteome</keyword>
<keyword evidence="6 7" id="KW-0472">Membrane</keyword>
<feature type="domain" description="Sulfatase N-terminal" evidence="8">
    <location>
        <begin position="254"/>
        <end position="551"/>
    </location>
</feature>
<feature type="transmembrane region" description="Helical" evidence="7">
    <location>
        <begin position="158"/>
        <end position="177"/>
    </location>
</feature>
<protein>
    <submittedName>
        <fullName evidence="9">LTA synthase family protein</fullName>
        <ecNumber evidence="9">2.7.8.-</ecNumber>
    </submittedName>
</protein>
<comment type="subcellular location">
    <subcellularLocation>
        <location evidence="1">Cell membrane</location>
        <topology evidence="1">Multi-pass membrane protein</topology>
    </subcellularLocation>
</comment>
<dbReference type="InterPro" id="IPR017850">
    <property type="entry name" value="Alkaline_phosphatase_core_sf"/>
</dbReference>
<name>A0ABW4QED2_9BACL</name>
<evidence type="ECO:0000256" key="5">
    <source>
        <dbReference type="ARBA" id="ARBA00022989"/>
    </source>
</evidence>
<dbReference type="PANTHER" id="PTHR47371">
    <property type="entry name" value="LIPOTEICHOIC ACID SYNTHASE"/>
    <property type="match status" value="1"/>
</dbReference>
<keyword evidence="4 7" id="KW-0812">Transmembrane</keyword>
<dbReference type="Pfam" id="PF00884">
    <property type="entry name" value="Sulfatase"/>
    <property type="match status" value="1"/>
</dbReference>
<evidence type="ECO:0000256" key="7">
    <source>
        <dbReference type="SAM" id="Phobius"/>
    </source>
</evidence>